<proteinExistence type="predicted"/>
<evidence type="ECO:0000313" key="3">
    <source>
        <dbReference type="Proteomes" id="UP000547458"/>
    </source>
</evidence>
<accession>A0A846RJT7</accession>
<comment type="caution">
    <text evidence="2">The sequence shown here is derived from an EMBL/GenBank/DDBJ whole genome shotgun (WGS) entry which is preliminary data.</text>
</comment>
<evidence type="ECO:0000256" key="1">
    <source>
        <dbReference type="SAM" id="Phobius"/>
    </source>
</evidence>
<keyword evidence="3" id="KW-1185">Reference proteome</keyword>
<reference evidence="2 3" key="1">
    <citation type="submission" date="2020-03" db="EMBL/GenBank/DDBJ databases">
        <title>Sequencing the genomes of 1000 actinobacteria strains.</title>
        <authorList>
            <person name="Klenk H.-P."/>
        </authorList>
    </citation>
    <scope>NUCLEOTIDE SEQUENCE [LARGE SCALE GENOMIC DNA]</scope>
    <source>
        <strain evidence="2 3">DSM 16403</strain>
    </source>
</reference>
<keyword evidence="1" id="KW-0812">Transmembrane</keyword>
<sequence>MKAYRTIHQILFVFSFLPMILGWGPWYSTILVPLALIIPFGINEAVLEKRTRNELRAEHQSPMLHEYRNPV</sequence>
<protein>
    <submittedName>
        <fullName evidence="2">Uncharacterized protein</fullName>
    </submittedName>
</protein>
<gene>
    <name evidence="2" type="ORF">BJ994_000485</name>
</gene>
<evidence type="ECO:0000313" key="2">
    <source>
        <dbReference type="EMBL" id="NJC21409.1"/>
    </source>
</evidence>
<keyword evidence="1" id="KW-1133">Transmembrane helix</keyword>
<organism evidence="2 3">
    <name type="scientific">Arthrobacter pigmenti</name>
    <dbReference type="NCBI Taxonomy" id="271432"/>
    <lineage>
        <taxon>Bacteria</taxon>
        <taxon>Bacillati</taxon>
        <taxon>Actinomycetota</taxon>
        <taxon>Actinomycetes</taxon>
        <taxon>Micrococcales</taxon>
        <taxon>Micrococcaceae</taxon>
        <taxon>Arthrobacter</taxon>
    </lineage>
</organism>
<dbReference type="Proteomes" id="UP000547458">
    <property type="component" value="Unassembled WGS sequence"/>
</dbReference>
<dbReference type="AlphaFoldDB" id="A0A846RJT7"/>
<dbReference type="EMBL" id="JAATJL010000001">
    <property type="protein sequence ID" value="NJC21409.1"/>
    <property type="molecule type" value="Genomic_DNA"/>
</dbReference>
<feature type="transmembrane region" description="Helical" evidence="1">
    <location>
        <begin position="30"/>
        <end position="47"/>
    </location>
</feature>
<name>A0A846RJT7_9MICC</name>
<feature type="transmembrane region" description="Helical" evidence="1">
    <location>
        <begin position="7"/>
        <end position="24"/>
    </location>
</feature>
<keyword evidence="1" id="KW-0472">Membrane</keyword>